<evidence type="ECO:0000313" key="4">
    <source>
        <dbReference type="EMBL" id="MBO0481919.1"/>
    </source>
</evidence>
<dbReference type="PANTHER" id="PTHR43420:SF52">
    <property type="entry name" value="N-ACETYLTRANSFERASE YODP"/>
    <property type="match status" value="1"/>
</dbReference>
<gene>
    <name evidence="4" type="ORF">JZO71_06215</name>
</gene>
<comment type="caution">
    <text evidence="4">The sequence shown here is derived from an EMBL/GenBank/DDBJ whole genome shotgun (WGS) entry which is preliminary data.</text>
</comment>
<evidence type="ECO:0000256" key="1">
    <source>
        <dbReference type="ARBA" id="ARBA00022679"/>
    </source>
</evidence>
<dbReference type="PANTHER" id="PTHR43420">
    <property type="entry name" value="ACETYLTRANSFERASE"/>
    <property type="match status" value="1"/>
</dbReference>
<dbReference type="PROSITE" id="PS51186">
    <property type="entry name" value="GNAT"/>
    <property type="match status" value="1"/>
</dbReference>
<sequence length="187" mass="21309">MIRFAKKEDGPEIAPLILVILKDMELPFVQTFGEQKTIEVLIDAIADPNYRYSYTRGIVEEIDGKVAGIAFGYTDEEEPVIDLPLADILEKHGLPRDQYLFIDKETLPNEWYLDTISVSEKFRGKGIGSKLLEALPMLAEKADRTIIGLSVDQQNPQAKKLYERHGFKVVEETEISGHQYEHMQKTI</sequence>
<evidence type="ECO:0000259" key="3">
    <source>
        <dbReference type="PROSITE" id="PS51186"/>
    </source>
</evidence>
<keyword evidence="5" id="KW-1185">Reference proteome</keyword>
<dbReference type="SUPFAM" id="SSF55729">
    <property type="entry name" value="Acyl-CoA N-acyltransferases (Nat)"/>
    <property type="match status" value="1"/>
</dbReference>
<keyword evidence="1" id="KW-0808">Transferase</keyword>
<dbReference type="Pfam" id="PF00583">
    <property type="entry name" value="Acetyltransf_1"/>
    <property type="match status" value="1"/>
</dbReference>
<evidence type="ECO:0000256" key="2">
    <source>
        <dbReference type="ARBA" id="ARBA00023315"/>
    </source>
</evidence>
<proteinExistence type="predicted"/>
<evidence type="ECO:0000313" key="5">
    <source>
        <dbReference type="Proteomes" id="UP000664832"/>
    </source>
</evidence>
<dbReference type="InterPro" id="IPR050680">
    <property type="entry name" value="YpeA/RimI_acetyltransf"/>
</dbReference>
<feature type="domain" description="N-acetyltransferase" evidence="3">
    <location>
        <begin position="11"/>
        <end position="187"/>
    </location>
</feature>
<reference evidence="4 5" key="1">
    <citation type="submission" date="2021-03" db="EMBL/GenBank/DDBJ databases">
        <title>Enterococcal diversity collection.</title>
        <authorList>
            <person name="Gilmore M.S."/>
            <person name="Schwartzman J."/>
            <person name="Van Tyne D."/>
            <person name="Martin M."/>
            <person name="Earl A.M."/>
            <person name="Manson A.L."/>
            <person name="Straub T."/>
            <person name="Salamzade R."/>
            <person name="Saavedra J."/>
            <person name="Lebreton F."/>
            <person name="Prichula J."/>
            <person name="Schaufler K."/>
            <person name="Gaca A."/>
            <person name="Sgardioli B."/>
            <person name="Wagenaar J."/>
            <person name="Strong T."/>
        </authorList>
    </citation>
    <scope>NUCLEOTIDE SEQUENCE [LARGE SCALE GENOMIC DNA]</scope>
    <source>
        <strain evidence="4 5">MSG2901</strain>
    </source>
</reference>
<dbReference type="InterPro" id="IPR016181">
    <property type="entry name" value="Acyl_CoA_acyltransferase"/>
</dbReference>
<dbReference type="CDD" id="cd04301">
    <property type="entry name" value="NAT_SF"/>
    <property type="match status" value="1"/>
</dbReference>
<accession>A0ABS3HZN9</accession>
<dbReference type="EMBL" id="JAFLWI010000007">
    <property type="protein sequence ID" value="MBO0481919.1"/>
    <property type="molecule type" value="Genomic_DNA"/>
</dbReference>
<name>A0ABS3HZN9_9ENTE</name>
<protein>
    <submittedName>
        <fullName evidence="4">GNAT family N-acetyltransferase</fullName>
    </submittedName>
</protein>
<organism evidence="4 5">
    <name type="scientific">Candidatus Enterococcus courvalinii</name>
    <dbReference type="NCBI Taxonomy" id="2815329"/>
    <lineage>
        <taxon>Bacteria</taxon>
        <taxon>Bacillati</taxon>
        <taxon>Bacillota</taxon>
        <taxon>Bacilli</taxon>
        <taxon>Lactobacillales</taxon>
        <taxon>Enterococcaceae</taxon>
        <taxon>Enterococcus</taxon>
    </lineage>
</organism>
<dbReference type="Gene3D" id="3.40.630.30">
    <property type="match status" value="1"/>
</dbReference>
<dbReference type="RefSeq" id="WP_206898683.1">
    <property type="nucleotide sequence ID" value="NZ_JAFLWI010000007.1"/>
</dbReference>
<dbReference type="Proteomes" id="UP000664832">
    <property type="component" value="Unassembled WGS sequence"/>
</dbReference>
<dbReference type="InterPro" id="IPR000182">
    <property type="entry name" value="GNAT_dom"/>
</dbReference>
<keyword evidence="2" id="KW-0012">Acyltransferase</keyword>